<evidence type="ECO:0000313" key="1">
    <source>
        <dbReference type="EMBL" id="KIJ25143.1"/>
    </source>
</evidence>
<organism evidence="1 2">
    <name type="scientific">Sphaerobolus stellatus (strain SS14)</name>
    <dbReference type="NCBI Taxonomy" id="990650"/>
    <lineage>
        <taxon>Eukaryota</taxon>
        <taxon>Fungi</taxon>
        <taxon>Dikarya</taxon>
        <taxon>Basidiomycota</taxon>
        <taxon>Agaricomycotina</taxon>
        <taxon>Agaricomycetes</taxon>
        <taxon>Phallomycetidae</taxon>
        <taxon>Geastrales</taxon>
        <taxon>Sphaerobolaceae</taxon>
        <taxon>Sphaerobolus</taxon>
    </lineage>
</organism>
<evidence type="ECO:0000313" key="2">
    <source>
        <dbReference type="Proteomes" id="UP000054279"/>
    </source>
</evidence>
<dbReference type="EMBL" id="KN837431">
    <property type="protein sequence ID" value="KIJ25143.1"/>
    <property type="molecule type" value="Genomic_DNA"/>
</dbReference>
<reference evidence="1 2" key="1">
    <citation type="submission" date="2014-06" db="EMBL/GenBank/DDBJ databases">
        <title>Evolutionary Origins and Diversification of the Mycorrhizal Mutualists.</title>
        <authorList>
            <consortium name="DOE Joint Genome Institute"/>
            <consortium name="Mycorrhizal Genomics Consortium"/>
            <person name="Kohler A."/>
            <person name="Kuo A."/>
            <person name="Nagy L.G."/>
            <person name="Floudas D."/>
            <person name="Copeland A."/>
            <person name="Barry K.W."/>
            <person name="Cichocki N."/>
            <person name="Veneault-Fourrey C."/>
            <person name="LaButti K."/>
            <person name="Lindquist E.A."/>
            <person name="Lipzen A."/>
            <person name="Lundell T."/>
            <person name="Morin E."/>
            <person name="Murat C."/>
            <person name="Riley R."/>
            <person name="Ohm R."/>
            <person name="Sun H."/>
            <person name="Tunlid A."/>
            <person name="Henrissat B."/>
            <person name="Grigoriev I.V."/>
            <person name="Hibbett D.S."/>
            <person name="Martin F."/>
        </authorList>
    </citation>
    <scope>NUCLEOTIDE SEQUENCE [LARGE SCALE GENOMIC DNA]</scope>
    <source>
        <strain evidence="1 2">SS14</strain>
    </source>
</reference>
<keyword evidence="2" id="KW-1185">Reference proteome</keyword>
<accession>A0A0C9T7Z4</accession>
<protein>
    <submittedName>
        <fullName evidence="1">Uncharacterized protein</fullName>
    </submittedName>
</protein>
<name>A0A0C9T7Z4_SPHS4</name>
<sequence length="179" mass="20307">MVYDYPLGTIVEYPPAGEEATDIIAHRFAIEPNADLKQSHPKQIFQYSLGGRDYSWTEIWPLDGFSHQQHCNMQSHMCSIHLFHNAEKEVFMKTLALYAVLHEKGCPYEREVEDAVEDPYDSGEISEGSDDDEIIDGDRVRDVRATTLGRTCQGNLLLHTTSAGKPIIRYSHSDSIFLC</sequence>
<dbReference type="AlphaFoldDB" id="A0A0C9T7Z4"/>
<dbReference type="Proteomes" id="UP000054279">
    <property type="component" value="Unassembled WGS sequence"/>
</dbReference>
<dbReference type="HOGENOM" id="CLU_1504380_0_0_1"/>
<proteinExistence type="predicted"/>
<gene>
    <name evidence="1" type="ORF">M422DRAFT_56115</name>
</gene>